<evidence type="ECO:0000313" key="4">
    <source>
        <dbReference type="EMBL" id="MBK1932016.1"/>
    </source>
</evidence>
<dbReference type="Pfam" id="PF17762">
    <property type="entry name" value="HTH_ParB"/>
    <property type="match status" value="1"/>
</dbReference>
<evidence type="ECO:0000313" key="8">
    <source>
        <dbReference type="Proteomes" id="UP001220209"/>
    </source>
</evidence>
<dbReference type="GO" id="GO:0007059">
    <property type="term" value="P:chromosome segregation"/>
    <property type="evidence" value="ECO:0007669"/>
    <property type="project" value="TreeGrafter"/>
</dbReference>
<dbReference type="InterPro" id="IPR050336">
    <property type="entry name" value="Chromosome_partition/occlusion"/>
</dbReference>
<dbReference type="GO" id="GO:0005694">
    <property type="term" value="C:chromosome"/>
    <property type="evidence" value="ECO:0007669"/>
    <property type="project" value="TreeGrafter"/>
</dbReference>
<accession>A0A286P6K8</accession>
<keyword evidence="3" id="KW-0614">Plasmid</keyword>
<dbReference type="SUPFAM" id="SSF109709">
    <property type="entry name" value="KorB DNA-binding domain-like"/>
    <property type="match status" value="1"/>
</dbReference>
<feature type="compositionally biased region" description="Polar residues" evidence="1">
    <location>
        <begin position="321"/>
        <end position="330"/>
    </location>
</feature>
<dbReference type="RefSeq" id="WP_052760123.1">
    <property type="nucleotide sequence ID" value="NZ_AP018360.1"/>
</dbReference>
<dbReference type="InterPro" id="IPR041468">
    <property type="entry name" value="HTH_ParB/Spo0J"/>
</dbReference>
<geneLocation type="plasmid" evidence="3">
    <name>pBC453</name>
</geneLocation>
<protein>
    <recommendedName>
        <fullName evidence="2">ParB/Spo0J HTH domain-containing protein</fullName>
    </recommendedName>
</protein>
<feature type="region of interest" description="Disordered" evidence="1">
    <location>
        <begin position="303"/>
        <end position="330"/>
    </location>
</feature>
<dbReference type="EMBL" id="JAENIB010000007">
    <property type="protein sequence ID" value="MBK1932016.1"/>
    <property type="molecule type" value="Genomic_DNA"/>
</dbReference>
<evidence type="ECO:0000313" key="6">
    <source>
        <dbReference type="EMBL" id="WFN23707.1"/>
    </source>
</evidence>
<name>A0A286P6K8_9BURK</name>
<dbReference type="AlphaFoldDB" id="A0A286P6K8"/>
<dbReference type="PANTHER" id="PTHR33375:SF1">
    <property type="entry name" value="CHROMOSOME-PARTITIONING PROTEIN PARB-RELATED"/>
    <property type="match status" value="1"/>
</dbReference>
<evidence type="ECO:0000313" key="5">
    <source>
        <dbReference type="EMBL" id="MBO1832773.1"/>
    </source>
</evidence>
<organism evidence="3">
    <name type="scientific">Burkholderia contaminans</name>
    <dbReference type="NCBI Taxonomy" id="488447"/>
    <lineage>
        <taxon>Bacteria</taxon>
        <taxon>Pseudomonadati</taxon>
        <taxon>Pseudomonadota</taxon>
        <taxon>Betaproteobacteria</taxon>
        <taxon>Burkholderiales</taxon>
        <taxon>Burkholderiaceae</taxon>
        <taxon>Burkholderia</taxon>
        <taxon>Burkholderia cepacia complex</taxon>
    </lineage>
</organism>
<dbReference type="Proteomes" id="UP000611459">
    <property type="component" value="Unassembled WGS sequence"/>
</dbReference>
<dbReference type="Gene3D" id="1.10.10.2830">
    <property type="match status" value="1"/>
</dbReference>
<reference evidence="6 8" key="5">
    <citation type="submission" date="2021-12" db="EMBL/GenBank/DDBJ databases">
        <title>Genomic and phenotypic characterization of three Burkholderia contaminans isolates recovered from different sources.</title>
        <authorList>
            <person name="Lopez De Volder A."/>
            <person name="Fan Y."/>
            <person name="Nunvar J."/>
            <person name="Herrera T."/>
            <person name="Timp W."/>
            <person name="Degrossi J."/>
        </authorList>
    </citation>
    <scope>NUCLEOTIDE SEQUENCE [LARGE SCALE GENOMIC DNA]</scope>
    <source>
        <strain evidence="6 8">LMG 23361</strain>
        <plasmid evidence="6 8">unnamed1</plasmid>
    </source>
</reference>
<feature type="domain" description="ParB/Spo0J HTH" evidence="2">
    <location>
        <begin position="161"/>
        <end position="223"/>
    </location>
</feature>
<reference evidence="5 7" key="4">
    <citation type="submission" date="2021-03" db="EMBL/GenBank/DDBJ databases">
        <title>Clinical course, treatment and visual outcome of an outbreak of Burkholderia contaminans endophthalmitis following cataract surgery.</title>
        <authorList>
            <person name="Lind C."/>
            <person name="Olsen K."/>
            <person name="Angelsen N.K."/>
            <person name="Krefting E.A."/>
            <person name="Fossen K."/>
            <person name="Gravningen K."/>
            <person name="Depoorter E."/>
            <person name="Vandamme P."/>
            <person name="Bertelsen G."/>
        </authorList>
    </citation>
    <scope>NUCLEOTIDE SEQUENCE [LARGE SCALE GENOMIC DNA]</scope>
    <source>
        <strain evidence="5 7">51242556</strain>
    </source>
</reference>
<geneLocation type="plasmid" evidence="6 8">
    <name>unnamed1</name>
</geneLocation>
<dbReference type="OrthoDB" id="6846089at2"/>
<evidence type="ECO:0000256" key="1">
    <source>
        <dbReference type="SAM" id="MobiDB-lite"/>
    </source>
</evidence>
<reference evidence="3" key="2">
    <citation type="journal article" date="2017" name="Genome Announc.">
        <title>High-Quality Draft Genome Sequence of Burkholderia contaminans CH-1, a Gram-Negative Bacterium That Metabolizes 2-Azahypoxanthine, a Plant Growth-Regulating Compound.</title>
        <authorList>
            <person name="Choi J.-H."/>
            <person name="Sugiura H."/>
            <person name="Moriuchi R."/>
            <person name="Kawagishi H."/>
            <person name="Dohra H."/>
        </authorList>
    </citation>
    <scope>NUCLEOTIDE SEQUENCE</scope>
    <source>
        <strain evidence="3">CH-1</strain>
        <plasmid evidence="3">pBC453</plasmid>
    </source>
</reference>
<reference evidence="4" key="3">
    <citation type="submission" date="2021-01" db="EMBL/GenBank/DDBJ databases">
        <title>Outbreak of Burkholderia contaminns endophthalmitis traced to a clinical ventilation system.</title>
        <authorList>
            <person name="Lipuma J."/>
            <person name="Spilker T."/>
            <person name="Kratholm J."/>
        </authorList>
    </citation>
    <scope>NUCLEOTIDE SEQUENCE</scope>
    <source>
        <strain evidence="4">HI4954</strain>
    </source>
</reference>
<evidence type="ECO:0000259" key="2">
    <source>
        <dbReference type="Pfam" id="PF17762"/>
    </source>
</evidence>
<dbReference type="EMBL" id="CP090643">
    <property type="protein sequence ID" value="WFN23707.1"/>
    <property type="molecule type" value="Genomic_DNA"/>
</dbReference>
<gene>
    <name evidence="3" type="ORF">BCCH1_79830</name>
    <name evidence="5" type="ORF">J4M89_25635</name>
    <name evidence="4" type="ORF">JIN94_19190</name>
    <name evidence="6" type="ORF">LXE91_39935</name>
</gene>
<evidence type="ECO:0000313" key="3">
    <source>
        <dbReference type="EMBL" id="BBA45472.1"/>
    </source>
</evidence>
<dbReference type="Proteomes" id="UP000664048">
    <property type="component" value="Unassembled WGS sequence"/>
</dbReference>
<dbReference type="Proteomes" id="UP001220209">
    <property type="component" value="Plasmid unnamed1"/>
</dbReference>
<reference evidence="3" key="1">
    <citation type="journal article" date="2016" name="Biosci. Biotechnol. Biochem.">
        <title>Bioconversion of AHX to AOH by resting cells of Burkholderia contaminans CH-1.</title>
        <authorList>
            <person name="Choi J.H."/>
            <person name="Kikuchi A."/>
            <person name="Pumkaeo P."/>
            <person name="Hirai H."/>
            <person name="Tokuyama S."/>
            <person name="Kawagishi H."/>
        </authorList>
    </citation>
    <scope>NUCLEOTIDE SEQUENCE</scope>
    <source>
        <strain evidence="3">CH-1</strain>
        <plasmid evidence="3">pBC453</plasmid>
    </source>
</reference>
<dbReference type="EMBL" id="JAGEMX010000009">
    <property type="protein sequence ID" value="MBO1832773.1"/>
    <property type="molecule type" value="Genomic_DNA"/>
</dbReference>
<sequence>MNATAQATENSDKDEERFFQMLEKMLTFETTLDFGGSKALMNEIGAKSRDLYQVPIAYIKELPDFNVRVHDEAYDQHIDFLAESIRLNGFYQDKPLAGYVASVGGKNVIYLTDGYSRFKGVKRAIERGANITTLPMVFKPASTSLEDLTVALVTSNEGKPLTPFEKGIVCKRLEGYGMEIDEIASRLKISALYVGQLLRLMGLPGKIRKMVQEGKISAENALAAQKKHGDQAVTVLETASALAKASGKTRVTGKNLPGAQLDKVVKKQAPAMADTLRSVKADPGYTALAPEIREKLESLLTAIDAAKGPSRDDPQDAAEPATTTGEASAA</sequence>
<dbReference type="EMBL" id="AP018360">
    <property type="protein sequence ID" value="BBA45472.1"/>
    <property type="molecule type" value="Genomic_DNA"/>
</dbReference>
<dbReference type="PANTHER" id="PTHR33375">
    <property type="entry name" value="CHROMOSOME-PARTITIONING PROTEIN PARB-RELATED"/>
    <property type="match status" value="1"/>
</dbReference>
<proteinExistence type="predicted"/>
<keyword evidence="7" id="KW-1185">Reference proteome</keyword>
<evidence type="ECO:0000313" key="7">
    <source>
        <dbReference type="Proteomes" id="UP000664048"/>
    </source>
</evidence>